<evidence type="ECO:0000256" key="1">
    <source>
        <dbReference type="SAM" id="MobiDB-lite"/>
    </source>
</evidence>
<dbReference type="EMBL" id="CP000386">
    <property type="protein sequence ID" value="ABG04834.1"/>
    <property type="molecule type" value="Genomic_DNA"/>
</dbReference>
<dbReference type="AlphaFoldDB" id="Q1AUU4"/>
<reference evidence="2 3" key="1">
    <citation type="submission" date="2006-06" db="EMBL/GenBank/DDBJ databases">
        <title>Complete sequence of Rubrobacter xylanophilus DSM 9941.</title>
        <authorList>
            <consortium name="US DOE Joint Genome Institute"/>
            <person name="Copeland A."/>
            <person name="Lucas S."/>
            <person name="Lapidus A."/>
            <person name="Barry K."/>
            <person name="Detter J.C."/>
            <person name="Glavina del Rio T."/>
            <person name="Hammon N."/>
            <person name="Israni S."/>
            <person name="Dalin E."/>
            <person name="Tice H."/>
            <person name="Pitluck S."/>
            <person name="Munk A.C."/>
            <person name="Brettin T."/>
            <person name="Bruce D."/>
            <person name="Han C."/>
            <person name="Tapia R."/>
            <person name="Gilna P."/>
            <person name="Schmutz J."/>
            <person name="Larimer F."/>
            <person name="Land M."/>
            <person name="Hauser L."/>
            <person name="Kyrpides N."/>
            <person name="Lykidis A."/>
            <person name="da Costa M.S."/>
            <person name="Rainey F.A."/>
            <person name="Empadinhas N."/>
            <person name="Jolivet E."/>
            <person name="Battista J.R."/>
            <person name="Richardson P."/>
        </authorList>
    </citation>
    <scope>NUCLEOTIDE SEQUENCE [LARGE SCALE GENOMIC DNA]</scope>
    <source>
        <strain evidence="3">DSM 9941 / NBRC 16129 / PRD-1</strain>
    </source>
</reference>
<protein>
    <submittedName>
        <fullName evidence="2">Uncharacterized protein</fullName>
    </submittedName>
</protein>
<evidence type="ECO:0000313" key="2">
    <source>
        <dbReference type="EMBL" id="ABG04834.1"/>
    </source>
</evidence>
<gene>
    <name evidence="2" type="ordered locus">Rxyl_1884</name>
</gene>
<accession>Q1AUU4</accession>
<keyword evidence="3" id="KW-1185">Reference proteome</keyword>
<sequence>MNYDQASINHYIQYTGVPGMSRQSCTRAQNLPRTLTLYSQETYTRPSSLPESVRRPKSLPPSTARGRHRRDSLTRSRKAFGLRQARYRGLKKTHLCRSWPPRRPLTWDGAPTG</sequence>
<organism evidence="2 3">
    <name type="scientific">Rubrobacter xylanophilus (strain DSM 9941 / JCM 11954 / NBRC 16129 / PRD-1)</name>
    <dbReference type="NCBI Taxonomy" id="266117"/>
    <lineage>
        <taxon>Bacteria</taxon>
        <taxon>Bacillati</taxon>
        <taxon>Actinomycetota</taxon>
        <taxon>Rubrobacteria</taxon>
        <taxon>Rubrobacterales</taxon>
        <taxon>Rubrobacteraceae</taxon>
        <taxon>Rubrobacter</taxon>
    </lineage>
</organism>
<proteinExistence type="predicted"/>
<dbReference type="STRING" id="266117.Rxyl_1884"/>
<feature type="region of interest" description="Disordered" evidence="1">
    <location>
        <begin position="36"/>
        <end position="113"/>
    </location>
</feature>
<feature type="compositionally biased region" description="Polar residues" evidence="1">
    <location>
        <begin position="36"/>
        <end position="50"/>
    </location>
</feature>
<dbReference type="KEGG" id="rxy:Rxyl_1884"/>
<feature type="compositionally biased region" description="Basic residues" evidence="1">
    <location>
        <begin position="65"/>
        <end position="95"/>
    </location>
</feature>
<dbReference type="HOGENOM" id="CLU_2131688_0_0_11"/>
<evidence type="ECO:0000313" key="3">
    <source>
        <dbReference type="Proteomes" id="UP000006637"/>
    </source>
</evidence>
<dbReference type="Proteomes" id="UP000006637">
    <property type="component" value="Chromosome"/>
</dbReference>
<name>Q1AUU4_RUBXD</name>